<protein>
    <recommendedName>
        <fullName evidence="3">glucose 1-dehydrogenase [NAD(P)(+)]</fullName>
        <ecNumber evidence="3">1.1.1.47</ecNumber>
    </recommendedName>
</protein>
<evidence type="ECO:0000256" key="1">
    <source>
        <dbReference type="ARBA" id="ARBA00006484"/>
    </source>
</evidence>
<dbReference type="RefSeq" id="WP_310876520.1">
    <property type="nucleotide sequence ID" value="NZ_BSYK01000001.1"/>
</dbReference>
<dbReference type="AlphaFoldDB" id="A0AAX6BMA8"/>
<dbReference type="InterPro" id="IPR020904">
    <property type="entry name" value="Sc_DH/Rdtase_CS"/>
</dbReference>
<evidence type="ECO:0000313" key="7">
    <source>
        <dbReference type="Proteomes" id="UP001165240"/>
    </source>
</evidence>
<reference evidence="6" key="1">
    <citation type="journal article" date="2024" name="Appl Microbiol">
        <title>Effect of kuratsuki Bacillus and Priestia on Taste of Sake.</title>
        <authorList>
            <person name="Kobayashi K."/>
            <person name="Nishida H."/>
        </authorList>
    </citation>
    <scope>NUCLEOTIDE SEQUENCE</scope>
    <source>
        <strain evidence="6">B-12</strain>
    </source>
</reference>
<sequence>MFEEKVGIITGGTSGIGLATAELLAKEGMHVVIASRNSEKGEGALSVLRKWSPHSLFIKTDVTNSQDVKNLVSHTYSTFGKIDVGFNNAANTEAASNATHEFKEEDFDHLINVTLKSVWLCMKYQLQVMTKQNSGVIVNTSSMDAILCSAGTGVYAAGKSGVIALTKSVAQEYGHQNIRINSLCPGAFRTSMLEEKFLALSSEEKEKLNESYQKLNALGRIGDPLEAAKAVKWLLSDDASFVTGQNIIVDGGIGFRFESQ</sequence>
<name>A0AAX6BMA8_PRIMG</name>
<dbReference type="Pfam" id="PF13561">
    <property type="entry name" value="adh_short_C2"/>
    <property type="match status" value="1"/>
</dbReference>
<dbReference type="InterPro" id="IPR036291">
    <property type="entry name" value="NAD(P)-bd_dom_sf"/>
</dbReference>
<evidence type="ECO:0000256" key="2">
    <source>
        <dbReference type="ARBA" id="ARBA00023002"/>
    </source>
</evidence>
<accession>A0AAX6BMA8</accession>
<evidence type="ECO:0000256" key="3">
    <source>
        <dbReference type="ARBA" id="ARBA00024389"/>
    </source>
</evidence>
<dbReference type="InterPro" id="IPR002347">
    <property type="entry name" value="SDR_fam"/>
</dbReference>
<dbReference type="FunFam" id="3.40.50.720:FF:000084">
    <property type="entry name" value="Short-chain dehydrogenase reductase"/>
    <property type="match status" value="1"/>
</dbReference>
<dbReference type="EC" id="1.1.1.47" evidence="3"/>
<organism evidence="6 7">
    <name type="scientific">Priestia megaterium</name>
    <name type="common">Bacillus megaterium</name>
    <dbReference type="NCBI Taxonomy" id="1404"/>
    <lineage>
        <taxon>Bacteria</taxon>
        <taxon>Bacillati</taxon>
        <taxon>Bacillota</taxon>
        <taxon>Bacilli</taxon>
        <taxon>Bacillales</taxon>
        <taxon>Bacillaceae</taxon>
        <taxon>Priestia</taxon>
    </lineage>
</organism>
<dbReference type="GO" id="GO:0047936">
    <property type="term" value="F:glucose 1-dehydrogenase [NAD(P)+] activity"/>
    <property type="evidence" value="ECO:0007669"/>
    <property type="project" value="UniProtKB-EC"/>
</dbReference>
<comment type="caution">
    <text evidence="6">The sequence shown here is derived from an EMBL/GenBank/DDBJ whole genome shotgun (WGS) entry which is preliminary data.</text>
</comment>
<dbReference type="EMBL" id="BSYK01000001">
    <property type="protein sequence ID" value="GMG74923.1"/>
    <property type="molecule type" value="Genomic_DNA"/>
</dbReference>
<comment type="similarity">
    <text evidence="1">Belongs to the short-chain dehydrogenases/reductases (SDR) family.</text>
</comment>
<evidence type="ECO:0000256" key="4">
    <source>
        <dbReference type="ARBA" id="ARBA00047555"/>
    </source>
</evidence>
<dbReference type="PROSITE" id="PS00061">
    <property type="entry name" value="ADH_SHORT"/>
    <property type="match status" value="1"/>
</dbReference>
<dbReference type="PANTHER" id="PTHR24321">
    <property type="entry name" value="DEHYDROGENASES, SHORT CHAIN"/>
    <property type="match status" value="1"/>
</dbReference>
<comment type="catalytic activity">
    <reaction evidence="5">
        <text>D-glucose + NAD(+) = D-glucono-1,5-lactone + NADH + H(+)</text>
        <dbReference type="Rhea" id="RHEA:14293"/>
        <dbReference type="ChEBI" id="CHEBI:4167"/>
        <dbReference type="ChEBI" id="CHEBI:15378"/>
        <dbReference type="ChEBI" id="CHEBI:16217"/>
        <dbReference type="ChEBI" id="CHEBI:57540"/>
        <dbReference type="ChEBI" id="CHEBI:57945"/>
        <dbReference type="EC" id="1.1.1.47"/>
    </reaction>
</comment>
<dbReference type="PANTHER" id="PTHR24321:SF11">
    <property type="entry name" value="BLR0893 PROTEIN"/>
    <property type="match status" value="1"/>
</dbReference>
<dbReference type="NCBIfam" id="NF005559">
    <property type="entry name" value="PRK07231.1"/>
    <property type="match status" value="1"/>
</dbReference>
<dbReference type="Gene3D" id="3.40.50.720">
    <property type="entry name" value="NAD(P)-binding Rossmann-like Domain"/>
    <property type="match status" value="1"/>
</dbReference>
<dbReference type="Proteomes" id="UP001165240">
    <property type="component" value="Unassembled WGS sequence"/>
</dbReference>
<evidence type="ECO:0000256" key="5">
    <source>
        <dbReference type="ARBA" id="ARBA00048831"/>
    </source>
</evidence>
<comment type="catalytic activity">
    <reaction evidence="4">
        <text>D-glucose + NADP(+) = D-glucono-1,5-lactone + NADPH + H(+)</text>
        <dbReference type="Rhea" id="RHEA:14405"/>
        <dbReference type="ChEBI" id="CHEBI:4167"/>
        <dbReference type="ChEBI" id="CHEBI:15378"/>
        <dbReference type="ChEBI" id="CHEBI:16217"/>
        <dbReference type="ChEBI" id="CHEBI:57783"/>
        <dbReference type="ChEBI" id="CHEBI:58349"/>
        <dbReference type="EC" id="1.1.1.47"/>
    </reaction>
</comment>
<gene>
    <name evidence="6" type="ORF">ShirakiTB12_33910</name>
</gene>
<dbReference type="GO" id="GO:0008206">
    <property type="term" value="P:bile acid metabolic process"/>
    <property type="evidence" value="ECO:0007669"/>
    <property type="project" value="UniProtKB-ARBA"/>
</dbReference>
<proteinExistence type="inferred from homology"/>
<keyword evidence="2" id="KW-0560">Oxidoreductase</keyword>
<dbReference type="SUPFAM" id="SSF51735">
    <property type="entry name" value="NAD(P)-binding Rossmann-fold domains"/>
    <property type="match status" value="1"/>
</dbReference>
<dbReference type="PRINTS" id="PR00080">
    <property type="entry name" value="SDRFAMILY"/>
</dbReference>
<dbReference type="CDD" id="cd05233">
    <property type="entry name" value="SDR_c"/>
    <property type="match status" value="1"/>
</dbReference>
<evidence type="ECO:0000313" key="6">
    <source>
        <dbReference type="EMBL" id="GMG74923.1"/>
    </source>
</evidence>
<dbReference type="PRINTS" id="PR00081">
    <property type="entry name" value="GDHRDH"/>
</dbReference>